<dbReference type="EMBL" id="BAABKY010000002">
    <property type="protein sequence ID" value="GAA5073819.1"/>
    <property type="molecule type" value="Genomic_DNA"/>
</dbReference>
<protein>
    <recommendedName>
        <fullName evidence="1">Transcriptional regulator TetR C-terminal Proteobacteria type domain-containing protein</fullName>
    </recommendedName>
</protein>
<dbReference type="Pfam" id="PF14246">
    <property type="entry name" value="TetR_C_7"/>
    <property type="match status" value="1"/>
</dbReference>
<sequence length="389" mass="43868">MVDRAVDDAVIGIDANGSPVTIDAAAWLICFVPGLRRQWWHRYAHARHKHVFALRPLGDGTWLLVEPWWTRMMVNVLTLDEAIRFLRWGAMGDILKVRESIPGRGSQMRGWANCSVLVSFLLGRSYWTWTPNGLYRKLRAETDVEAVDLTRFLRLHVMAEADRQSAKMLKCVPSRHDERLEDALFELGTAIVTAMTSAPVIDLHKVAVSESRRYHDAAIAYWTSGPERAIRRIRKVLIDAKRRGEIGFDDCEAAARRFLAMLRGNLQLEVVLGHHPSPSHKEVREHVEFVVAIFLRGAWRVAESRRGGSGDRKSRGHSPVATAAQLLIREVGESIRDIVRGDDWASVAGCAEALWSEYASCTGLAWEDASHRVRHAWESYGKRSAVSPP</sequence>
<evidence type="ECO:0000259" key="1">
    <source>
        <dbReference type="Pfam" id="PF14246"/>
    </source>
</evidence>
<comment type="caution">
    <text evidence="2">The sequence shown here is derived from an EMBL/GenBank/DDBJ whole genome shotgun (WGS) entry which is preliminary data.</text>
</comment>
<dbReference type="InterPro" id="IPR036271">
    <property type="entry name" value="Tet_transcr_reg_TetR-rel_C_sf"/>
</dbReference>
<keyword evidence="3" id="KW-1185">Reference proteome</keyword>
<dbReference type="SUPFAM" id="SSF48498">
    <property type="entry name" value="Tetracyclin repressor-like, C-terminal domain"/>
    <property type="match status" value="1"/>
</dbReference>
<reference evidence="3" key="1">
    <citation type="journal article" date="2019" name="Int. J. Syst. Evol. Microbiol.">
        <title>The Global Catalogue of Microorganisms (GCM) 10K type strain sequencing project: providing services to taxonomists for standard genome sequencing and annotation.</title>
        <authorList>
            <consortium name="The Broad Institute Genomics Platform"/>
            <consortium name="The Broad Institute Genome Sequencing Center for Infectious Disease"/>
            <person name="Wu L."/>
            <person name="Ma J."/>
        </authorList>
    </citation>
    <scope>NUCLEOTIDE SEQUENCE [LARGE SCALE GENOMIC DNA]</scope>
    <source>
        <strain evidence="3">JCM 19212</strain>
    </source>
</reference>
<feature type="domain" description="Transcriptional regulator TetR C-terminal Proteobacteria type" evidence="1">
    <location>
        <begin position="183"/>
        <end position="296"/>
    </location>
</feature>
<gene>
    <name evidence="2" type="ORF">GCM10025759_15360</name>
</gene>
<proteinExistence type="predicted"/>
<dbReference type="Gene3D" id="1.10.357.10">
    <property type="entry name" value="Tetracycline Repressor, domain 2"/>
    <property type="match status" value="1"/>
</dbReference>
<accession>A0ABP9LBL9</accession>
<evidence type="ECO:0000313" key="3">
    <source>
        <dbReference type="Proteomes" id="UP001501083"/>
    </source>
</evidence>
<dbReference type="Proteomes" id="UP001501083">
    <property type="component" value="Unassembled WGS sequence"/>
</dbReference>
<organism evidence="2 3">
    <name type="scientific">Lysobacter panacisoli</name>
    <dbReference type="NCBI Taxonomy" id="1255263"/>
    <lineage>
        <taxon>Bacteria</taxon>
        <taxon>Pseudomonadati</taxon>
        <taxon>Pseudomonadota</taxon>
        <taxon>Gammaproteobacteria</taxon>
        <taxon>Lysobacterales</taxon>
        <taxon>Lysobacteraceae</taxon>
        <taxon>Lysobacter</taxon>
    </lineage>
</organism>
<dbReference type="InterPro" id="IPR039536">
    <property type="entry name" value="TetR_C_Proteobacteria"/>
</dbReference>
<name>A0ABP9LBL9_9GAMM</name>
<evidence type="ECO:0000313" key="2">
    <source>
        <dbReference type="EMBL" id="GAA5073819.1"/>
    </source>
</evidence>